<organism evidence="2 3">
    <name type="scientific">Synchytrium microbalum</name>
    <dbReference type="NCBI Taxonomy" id="1806994"/>
    <lineage>
        <taxon>Eukaryota</taxon>
        <taxon>Fungi</taxon>
        <taxon>Fungi incertae sedis</taxon>
        <taxon>Chytridiomycota</taxon>
        <taxon>Chytridiomycota incertae sedis</taxon>
        <taxon>Chytridiomycetes</taxon>
        <taxon>Synchytriales</taxon>
        <taxon>Synchytriaceae</taxon>
        <taxon>Synchytrium</taxon>
    </lineage>
</organism>
<dbReference type="PANTHER" id="PTHR31970:SF9">
    <property type="entry name" value="MOLYBDATE TRANSPORTER 2"/>
    <property type="match status" value="1"/>
</dbReference>
<dbReference type="Proteomes" id="UP000319731">
    <property type="component" value="Unassembled WGS sequence"/>
</dbReference>
<accession>A0A507BXA2</accession>
<keyword evidence="3" id="KW-1185">Reference proteome</keyword>
<evidence type="ECO:0000313" key="3">
    <source>
        <dbReference type="Proteomes" id="UP000319731"/>
    </source>
</evidence>
<evidence type="ECO:0000313" key="2">
    <source>
        <dbReference type="EMBL" id="TPX30414.1"/>
    </source>
</evidence>
<feature type="transmembrane region" description="Helical" evidence="1">
    <location>
        <begin position="297"/>
        <end position="317"/>
    </location>
</feature>
<feature type="transmembrane region" description="Helical" evidence="1">
    <location>
        <begin position="337"/>
        <end position="362"/>
    </location>
</feature>
<dbReference type="InterPro" id="IPR031563">
    <property type="entry name" value="MOT1/MOT2"/>
</dbReference>
<sequence length="485" mass="51968">MAALATAPKADDAPADYGTTSPLEHSIPRWDDSYRGNYLSFLWRNLTIAEISGSLGDMGTLLPILVSMAKAGQINLAASLIFGGIFNILSGAVFGIPVCVQPMKSIAAYALAGNLTQGQVMAAGFIVAAVVFVLSATKTMLLFYRSIPMPIVRGIQLGTGVTFVLKGIATISQSYGWGFMNWQWMDNFVICMITFGLCVAMYHARVNTSAIIIFTFGLLVAFLRVWQFSPGKYTVPAPFSTWPTASVPSATDFRIGFVNAALGQLPLSILNSVIAVTKLADDLYPEKAQPVAPITRVGLFLGCMNMISMWFGCIPYCNGSGGLAGQYRYGARTEVSLYVLGAAKLILGILFGSSLVGIFTAFPNSVLGVMLVFSGIELASMAKDAGGLTREGQDSFVVVLIGGLSAAGFANDGIGFLCSVACFVLLAIQRAKESIGSWSGLFASWRTFAYGEFFHNAYMLWRNSWSTEKVATGEKKHMVAEETTM</sequence>
<dbReference type="GO" id="GO:0015098">
    <property type="term" value="F:molybdate ion transmembrane transporter activity"/>
    <property type="evidence" value="ECO:0007669"/>
    <property type="project" value="InterPro"/>
</dbReference>
<reference evidence="2 3" key="1">
    <citation type="journal article" date="2019" name="Sci. Rep.">
        <title>Comparative genomics of chytrid fungi reveal insights into the obligate biotrophic and pathogenic lifestyle of Synchytrium endobioticum.</title>
        <authorList>
            <person name="van de Vossenberg B.T.L.H."/>
            <person name="Warris S."/>
            <person name="Nguyen H.D.T."/>
            <person name="van Gent-Pelzer M.P.E."/>
            <person name="Joly D.L."/>
            <person name="van de Geest H.C."/>
            <person name="Bonants P.J.M."/>
            <person name="Smith D.S."/>
            <person name="Levesque C.A."/>
            <person name="van der Lee T.A.J."/>
        </authorList>
    </citation>
    <scope>NUCLEOTIDE SEQUENCE [LARGE SCALE GENOMIC DNA]</scope>
    <source>
        <strain evidence="2 3">JEL517</strain>
    </source>
</reference>
<feature type="transmembrane region" description="Helical" evidence="1">
    <location>
        <begin position="182"/>
        <end position="202"/>
    </location>
</feature>
<proteinExistence type="predicted"/>
<comment type="caution">
    <text evidence="2">The sequence shown here is derived from an EMBL/GenBank/DDBJ whole genome shotgun (WGS) entry which is preliminary data.</text>
</comment>
<dbReference type="GeneID" id="42007236"/>
<keyword evidence="1" id="KW-0812">Transmembrane</keyword>
<dbReference type="OrthoDB" id="5402974at2759"/>
<evidence type="ECO:0000256" key="1">
    <source>
        <dbReference type="SAM" id="Phobius"/>
    </source>
</evidence>
<protein>
    <recommendedName>
        <fullName evidence="4">SLC26A/SulP transporter domain-containing protein</fullName>
    </recommendedName>
</protein>
<feature type="transmembrane region" description="Helical" evidence="1">
    <location>
        <begin position="209"/>
        <end position="226"/>
    </location>
</feature>
<evidence type="ECO:0008006" key="4">
    <source>
        <dbReference type="Google" id="ProtNLM"/>
    </source>
</evidence>
<dbReference type="RefSeq" id="XP_031022081.1">
    <property type="nucleotide sequence ID" value="XM_031171939.1"/>
</dbReference>
<feature type="transmembrane region" description="Helical" evidence="1">
    <location>
        <begin position="76"/>
        <end position="100"/>
    </location>
</feature>
<feature type="transmembrane region" description="Helical" evidence="1">
    <location>
        <begin position="155"/>
        <end position="176"/>
    </location>
</feature>
<dbReference type="PANTHER" id="PTHR31970">
    <property type="match status" value="1"/>
</dbReference>
<feature type="transmembrane region" description="Helical" evidence="1">
    <location>
        <begin position="396"/>
        <end position="428"/>
    </location>
</feature>
<gene>
    <name evidence="2" type="ORF">SmJEL517_g06013</name>
</gene>
<dbReference type="Pfam" id="PF16983">
    <property type="entry name" value="MFS_MOT1"/>
    <property type="match status" value="2"/>
</dbReference>
<keyword evidence="1" id="KW-0472">Membrane</keyword>
<name>A0A507BXA2_9FUNG</name>
<keyword evidence="1" id="KW-1133">Transmembrane helix</keyword>
<feature type="transmembrane region" description="Helical" evidence="1">
    <location>
        <begin position="120"/>
        <end position="143"/>
    </location>
</feature>
<dbReference type="STRING" id="1806994.A0A507BXA2"/>
<dbReference type="EMBL" id="QEAO01000071">
    <property type="protein sequence ID" value="TPX30414.1"/>
    <property type="molecule type" value="Genomic_DNA"/>
</dbReference>
<dbReference type="AlphaFoldDB" id="A0A507BXA2"/>